<dbReference type="KEGG" id="vbo:CKY39_10620"/>
<feature type="region of interest" description="Disordered" evidence="1">
    <location>
        <begin position="82"/>
        <end position="111"/>
    </location>
</feature>
<sequence length="111" mass="11718">MKIVSAPVLTLLVAAGAHAEAYDGVHKAFSSKTRDEVNAEAVRTAKAPDQNVVRGSRGPETMAVSTARSLVEAEAVHYNLRPDQNVGSGSRVNSKVISTMPHPADLRAKAN</sequence>
<accession>A0A250DUC4</accession>
<gene>
    <name evidence="3" type="ORF">CKY39_10620</name>
</gene>
<proteinExistence type="predicted"/>
<evidence type="ECO:0000313" key="3">
    <source>
        <dbReference type="EMBL" id="ATA57691.1"/>
    </source>
</evidence>
<evidence type="ECO:0000313" key="4">
    <source>
        <dbReference type="Proteomes" id="UP000217154"/>
    </source>
</evidence>
<dbReference type="AlphaFoldDB" id="A0A250DUC4"/>
<feature type="signal peptide" evidence="2">
    <location>
        <begin position="1"/>
        <end position="19"/>
    </location>
</feature>
<reference evidence="3 4" key="1">
    <citation type="submission" date="2017-09" db="EMBL/GenBank/DDBJ databases">
        <title>The diverse metabolic capabilities of V. boronicumulans make it an excellent choice for continued studies on novel biodegradation.</title>
        <authorList>
            <person name="Sun S."/>
        </authorList>
    </citation>
    <scope>NUCLEOTIDE SEQUENCE [LARGE SCALE GENOMIC DNA]</scope>
    <source>
        <strain evidence="3 4">J1</strain>
    </source>
</reference>
<dbReference type="Proteomes" id="UP000217154">
    <property type="component" value="Chromosome"/>
</dbReference>
<evidence type="ECO:0000256" key="1">
    <source>
        <dbReference type="SAM" id="MobiDB-lite"/>
    </source>
</evidence>
<evidence type="ECO:0000256" key="2">
    <source>
        <dbReference type="SAM" id="SignalP"/>
    </source>
</evidence>
<feature type="compositionally biased region" description="Polar residues" evidence="1">
    <location>
        <begin position="85"/>
        <end position="97"/>
    </location>
</feature>
<organism evidence="3 4">
    <name type="scientific">Variovorax boronicumulans</name>
    <dbReference type="NCBI Taxonomy" id="436515"/>
    <lineage>
        <taxon>Bacteria</taxon>
        <taxon>Pseudomonadati</taxon>
        <taxon>Pseudomonadota</taxon>
        <taxon>Betaproteobacteria</taxon>
        <taxon>Burkholderiales</taxon>
        <taxon>Comamonadaceae</taxon>
        <taxon>Variovorax</taxon>
    </lineage>
</organism>
<dbReference type="EMBL" id="CP023284">
    <property type="protein sequence ID" value="ATA57691.1"/>
    <property type="molecule type" value="Genomic_DNA"/>
</dbReference>
<keyword evidence="2" id="KW-0732">Signal</keyword>
<feature type="chain" id="PRO_5012467945" evidence="2">
    <location>
        <begin position="20"/>
        <end position="111"/>
    </location>
</feature>
<name>A0A250DUC4_9BURK</name>
<protein>
    <submittedName>
        <fullName evidence="3">DUF4148 domain-containing protein</fullName>
    </submittedName>
</protein>